<feature type="compositionally biased region" description="Polar residues" evidence="1">
    <location>
        <begin position="541"/>
        <end position="550"/>
    </location>
</feature>
<feature type="compositionally biased region" description="Basic and acidic residues" evidence="1">
    <location>
        <begin position="367"/>
        <end position="388"/>
    </location>
</feature>
<organism evidence="2 3">
    <name type="scientific">Leishmania utingensis</name>
    <dbReference type="NCBI Taxonomy" id="653362"/>
    <lineage>
        <taxon>Eukaryota</taxon>
        <taxon>Discoba</taxon>
        <taxon>Euglenozoa</taxon>
        <taxon>Kinetoplastea</taxon>
        <taxon>Metakinetoplastina</taxon>
        <taxon>Trypanosomatida</taxon>
        <taxon>Trypanosomatidae</taxon>
        <taxon>Leishmaniinae</taxon>
        <taxon>Leishmania</taxon>
    </lineage>
</organism>
<proteinExistence type="predicted"/>
<feature type="region of interest" description="Disordered" evidence="1">
    <location>
        <begin position="954"/>
        <end position="973"/>
    </location>
</feature>
<feature type="compositionally biased region" description="Basic and acidic residues" evidence="1">
    <location>
        <begin position="954"/>
        <end position="967"/>
    </location>
</feature>
<evidence type="ECO:0000313" key="3">
    <source>
        <dbReference type="Proteomes" id="UP001482455"/>
    </source>
</evidence>
<feature type="compositionally biased region" description="Basic and acidic residues" evidence="1">
    <location>
        <begin position="916"/>
        <end position="930"/>
    </location>
</feature>
<feature type="region of interest" description="Disordered" evidence="1">
    <location>
        <begin position="538"/>
        <end position="560"/>
    </location>
</feature>
<dbReference type="AlphaFoldDB" id="A0AAW3ASM6"/>
<feature type="region of interest" description="Disordered" evidence="1">
    <location>
        <begin position="96"/>
        <end position="156"/>
    </location>
</feature>
<name>A0AAW3ASM6_9TRYP</name>
<feature type="compositionally biased region" description="Low complexity" evidence="1">
    <location>
        <begin position="551"/>
        <end position="560"/>
    </location>
</feature>
<keyword evidence="3" id="KW-1185">Reference proteome</keyword>
<dbReference type="EMBL" id="JBAMZL010000017">
    <property type="protein sequence ID" value="KAL0510354.1"/>
    <property type="molecule type" value="Genomic_DNA"/>
</dbReference>
<gene>
    <name evidence="2" type="ORF">Q4I30_002469</name>
</gene>
<feature type="region of interest" description="Disordered" evidence="1">
    <location>
        <begin position="317"/>
        <end position="337"/>
    </location>
</feature>
<feature type="compositionally biased region" description="Polar residues" evidence="1">
    <location>
        <begin position="119"/>
        <end position="128"/>
    </location>
</feature>
<sequence length="1137" mass="118287">MSDRRVADTTVAGSGELVEALLHVFHPLLMCLADALINSTAVTPPEVAAMCGVTDGEPRRAISFSLEGKAGANMAAAPTPMAHHAAGAQPIEAVARPTASEGAGRGSPLLVPAPARGSPPSTEATPAFSSVKAEEAGSCASSGGNVRRTTPRRLPTALKKDALTTRRATFDVEHRGGGSDVESDAPKTVAALPCLSVQTKTVAASPLPPTLSPLNSTLPSSTSMSASSGEAPATTVRKRGRPLLTCTGATCAEKEAAAQKREEPLPGVATLPPHAARPFCFTLPNAVLWETVAALAEAVLIDGVCFSWLQGEVQKRAEAQQQRSEEQRGPKATSPLPSPAHVLADALLCFDRPAVAIAHMRWRELTVQSKDEVSPRGSGDHEPGERSNTDTGVFAALPAEMQDAVFTSVSAALMRAAAVHTAQLLSPLCTATPVEARLAKQGETASQRRDVATSAQSPEDSQSFIVLSPATTHAAFFDGSAAASPHMQTKFDCGMAPAYFPRQPWPQRGWAAEAQRPAHVAGGPVTFRMVQERLKHRNRRTLQTQHQQPRPASMSAAMSSSSTSVFPASAPAAAAAAAAVSALPASGPRGDTSLAAVTASAPSATAVAGQPPSCVTGALFERLLQQAEAQDDSCFYVQINTCHCGGATSTEATATPIADAAVRSSAFTVQVLCSALAFAMTDEAAAATLKDNVGPETVHLAGADASGSCGISACACGEKNGQSSEGGNSYCVAGDACRRLLRQWCVGLEQLVSTTSSMSMWSCTSRSTAQRPKQSSFTTSAAALFAYLRDSSVNPQLELLADYVLETGKTTSASLRIPHRVARDAHGGYAPEADAGAAATANTAVHQLPWTTARWSVRPVVGVREVDYAAHLLTGSREHHRDHGQCVTALPLLPTESVADIHPPTRSTTSSPIDAESPREEPPKRPKIHADQAASTLPRLPPAVEWLRLSDAHCHPSESDQAEDRRSTPPVTQVVERSTAALFQRVLAPTIAAEEGGVCASADVVNPLEEVGAVLATLDAACAGRTLVDASAWRYGRNRMTVAAVSIIGLTLSESDSGGSDAQGSDDDVRKVGGSLPCTHDLPQGPTAERAALRSAEGGRLVSPVPACRARLPLGLYHHECGVLHVADGATYALEMD</sequence>
<feature type="compositionally biased region" description="Basic and acidic residues" evidence="1">
    <location>
        <begin position="317"/>
        <end position="329"/>
    </location>
</feature>
<feature type="region of interest" description="Disordered" evidence="1">
    <location>
        <begin position="897"/>
        <end position="935"/>
    </location>
</feature>
<evidence type="ECO:0000313" key="2">
    <source>
        <dbReference type="EMBL" id="KAL0510354.1"/>
    </source>
</evidence>
<dbReference type="Proteomes" id="UP001482455">
    <property type="component" value="Unassembled WGS sequence"/>
</dbReference>
<accession>A0AAW3ASM6</accession>
<feature type="region of interest" description="Disordered" evidence="1">
    <location>
        <begin position="1055"/>
        <end position="1086"/>
    </location>
</feature>
<feature type="region of interest" description="Disordered" evidence="1">
    <location>
        <begin position="202"/>
        <end position="239"/>
    </location>
</feature>
<protein>
    <submittedName>
        <fullName evidence="2">Uncharacterized protein</fullName>
    </submittedName>
</protein>
<feature type="region of interest" description="Disordered" evidence="1">
    <location>
        <begin position="367"/>
        <end position="390"/>
    </location>
</feature>
<feature type="compositionally biased region" description="Low complexity" evidence="1">
    <location>
        <begin position="212"/>
        <end position="228"/>
    </location>
</feature>
<reference evidence="2 3" key="1">
    <citation type="submission" date="2024-02" db="EMBL/GenBank/DDBJ databases">
        <title>FIRST GENOME SEQUENCES OF Leishmania (Viannia) shawi, Leishmania (Viannia) lindenbergi AND Leishmania (Viannia) utingensis.</title>
        <authorList>
            <person name="Resadore F."/>
            <person name="Custodio M.G.F."/>
            <person name="Boite M.C."/>
            <person name="Cupolillo E."/>
            <person name="Ferreira G.E.M."/>
        </authorList>
    </citation>
    <scope>NUCLEOTIDE SEQUENCE [LARGE SCALE GENOMIC DNA]</scope>
    <source>
        <strain evidence="2 3">ITUB/BR/1977/M4964</strain>
    </source>
</reference>
<evidence type="ECO:0000256" key="1">
    <source>
        <dbReference type="SAM" id="MobiDB-lite"/>
    </source>
</evidence>
<comment type="caution">
    <text evidence="2">The sequence shown here is derived from an EMBL/GenBank/DDBJ whole genome shotgun (WGS) entry which is preliminary data.</text>
</comment>
<feature type="region of interest" description="Disordered" evidence="1">
    <location>
        <begin position="441"/>
        <end position="461"/>
    </location>
</feature>